<evidence type="ECO:0000313" key="1">
    <source>
        <dbReference type="EMBL" id="CAI6330006.1"/>
    </source>
</evidence>
<proteinExistence type="predicted"/>
<protein>
    <submittedName>
        <fullName evidence="1">Uncharacterized protein</fullName>
    </submittedName>
</protein>
<evidence type="ECO:0000313" key="2">
    <source>
        <dbReference type="Proteomes" id="UP001152607"/>
    </source>
</evidence>
<dbReference type="EMBL" id="CAOQHR010000002">
    <property type="protein sequence ID" value="CAI6330006.1"/>
    <property type="molecule type" value="Genomic_DNA"/>
</dbReference>
<accession>A0A9W4XJV1</accession>
<sequence>MASVTCTMTAPPLDPFDDVYALSVESATISDFEDRNGFDGGCKQEKVDSNTVRYPHHSSVPIIDSHSPIPGLAAAGYGLVPGTRCSTPKQQFPCQAIEWSDQDLYYLVYTRFGERVANNYSTSTSYYSTGTDSTNLVTLQLTYYEPATPTSYSADAPIGTGRPVIKVLARSQPSASLPQARRSIAADLLSCTDTLKHAIRSDALLGDIYPLSEAELKSIRSAMVLMRYISEEEWDGRRAQLQNSVGGESEDGELVSPEVKLWSIHAKLELFLLEVGYYEFSTWFAQINDAVGMKSEERRTLARGFGYRAKWLERALNEC</sequence>
<gene>
    <name evidence="1" type="ORF">PDIGIT_LOCUS4182</name>
</gene>
<dbReference type="Proteomes" id="UP001152607">
    <property type="component" value="Unassembled WGS sequence"/>
</dbReference>
<reference evidence="1" key="1">
    <citation type="submission" date="2023-01" db="EMBL/GenBank/DDBJ databases">
        <authorList>
            <person name="Van Ghelder C."/>
            <person name="Rancurel C."/>
        </authorList>
    </citation>
    <scope>NUCLEOTIDE SEQUENCE</scope>
    <source>
        <strain evidence="1">CNCM I-4278</strain>
    </source>
</reference>
<dbReference type="AlphaFoldDB" id="A0A9W4XJV1"/>
<organism evidence="1 2">
    <name type="scientific">Periconia digitata</name>
    <dbReference type="NCBI Taxonomy" id="1303443"/>
    <lineage>
        <taxon>Eukaryota</taxon>
        <taxon>Fungi</taxon>
        <taxon>Dikarya</taxon>
        <taxon>Ascomycota</taxon>
        <taxon>Pezizomycotina</taxon>
        <taxon>Dothideomycetes</taxon>
        <taxon>Pleosporomycetidae</taxon>
        <taxon>Pleosporales</taxon>
        <taxon>Massarineae</taxon>
        <taxon>Periconiaceae</taxon>
        <taxon>Periconia</taxon>
    </lineage>
</organism>
<name>A0A9W4XJV1_9PLEO</name>
<keyword evidence="2" id="KW-1185">Reference proteome</keyword>
<dbReference type="OrthoDB" id="3800663at2759"/>
<comment type="caution">
    <text evidence="1">The sequence shown here is derived from an EMBL/GenBank/DDBJ whole genome shotgun (WGS) entry which is preliminary data.</text>
</comment>